<comment type="caution">
    <text evidence="1">The sequence shown here is derived from an EMBL/GenBank/DDBJ whole genome shotgun (WGS) entry which is preliminary data.</text>
</comment>
<dbReference type="RefSeq" id="XP_025473252.1">
    <property type="nucleotide sequence ID" value="XM_025605663.1"/>
</dbReference>
<organism evidence="1 2">
    <name type="scientific">Aspergillus sclerotioniger CBS 115572</name>
    <dbReference type="NCBI Taxonomy" id="1450535"/>
    <lineage>
        <taxon>Eukaryota</taxon>
        <taxon>Fungi</taxon>
        <taxon>Dikarya</taxon>
        <taxon>Ascomycota</taxon>
        <taxon>Pezizomycotina</taxon>
        <taxon>Eurotiomycetes</taxon>
        <taxon>Eurotiomycetidae</taxon>
        <taxon>Eurotiales</taxon>
        <taxon>Aspergillaceae</taxon>
        <taxon>Aspergillus</taxon>
        <taxon>Aspergillus subgen. Circumdati</taxon>
    </lineage>
</organism>
<dbReference type="PANTHER" id="PTHR37540">
    <property type="entry name" value="TRANSCRIPTION FACTOR (ACR-2), PUTATIVE-RELATED-RELATED"/>
    <property type="match status" value="1"/>
</dbReference>
<dbReference type="PANTHER" id="PTHR37540:SF5">
    <property type="entry name" value="TRANSCRIPTION FACTOR DOMAIN-CONTAINING PROTEIN"/>
    <property type="match status" value="1"/>
</dbReference>
<dbReference type="OrthoDB" id="4159781at2759"/>
<proteinExistence type="predicted"/>
<dbReference type="EMBL" id="MSFK01000001">
    <property type="protein sequence ID" value="PWY96491.1"/>
    <property type="molecule type" value="Genomic_DNA"/>
</dbReference>
<reference evidence="1 2" key="1">
    <citation type="submission" date="2016-12" db="EMBL/GenBank/DDBJ databases">
        <title>The genomes of Aspergillus section Nigri reveals drivers in fungal speciation.</title>
        <authorList>
            <consortium name="DOE Joint Genome Institute"/>
            <person name="Vesth T.C."/>
            <person name="Nybo J."/>
            <person name="Theobald S."/>
            <person name="Brandl J."/>
            <person name="Frisvad J.C."/>
            <person name="Nielsen K.F."/>
            <person name="Lyhne E.K."/>
            <person name="Kogle M.E."/>
            <person name="Kuo A."/>
            <person name="Riley R."/>
            <person name="Clum A."/>
            <person name="Nolan M."/>
            <person name="Lipzen A."/>
            <person name="Salamov A."/>
            <person name="Henrissat B."/>
            <person name="Wiebenga A."/>
            <person name="De Vries R.P."/>
            <person name="Grigoriev I.V."/>
            <person name="Mortensen U.H."/>
            <person name="Andersen M.R."/>
            <person name="Baker S.E."/>
        </authorList>
    </citation>
    <scope>NUCLEOTIDE SEQUENCE [LARGE SCALE GENOMIC DNA]</scope>
    <source>
        <strain evidence="1 2">CBS 115572</strain>
    </source>
</reference>
<dbReference type="GeneID" id="37107806"/>
<evidence type="ECO:0000313" key="2">
    <source>
        <dbReference type="Proteomes" id="UP000246702"/>
    </source>
</evidence>
<dbReference type="STRING" id="1450535.A0A317XE84"/>
<protein>
    <submittedName>
        <fullName evidence="1">Uncharacterized protein</fullName>
    </submittedName>
</protein>
<sequence>MERAEAMQYITIARWSTCKALATQRTIRSSSSRICLSCFSSSAHRLLSLSNSIAPQSLAQHLGTEWMAKAMKDPCLFHATLFSASASIDMLTGTKSSTITLHHQTRTIQLLNERLTREAPDLSYSTVGTVVPLLFYSMATFDKQSAISHQMGIIRMLLSATPAARSELGPLLGVIKLTMLFFSCVFDTIPVWSCLYPSTVRPKSILRAIITSATCKKGEALLTEVEMSAILDIYEIFSQLDHLFEADVETITSDIEHFVSSDQGLQNTSINAPSDAFDNPSRLRACCNLSASIFRHLLMDRPFLSPRKCASSRWGLYLLKQYLGKIDELFLIHNHPELLTWIVFTGAAACNDANERGLFILQRAFALMAVNSDKLPLMRQGWKYFTLLRKISGANAAC</sequence>
<name>A0A317XE84_9EURO</name>
<gene>
    <name evidence="1" type="ORF">BO94DRAFT_13320</name>
</gene>
<dbReference type="Proteomes" id="UP000246702">
    <property type="component" value="Unassembled WGS sequence"/>
</dbReference>
<dbReference type="AlphaFoldDB" id="A0A317XE84"/>
<accession>A0A317XE84</accession>
<keyword evidence="2" id="KW-1185">Reference proteome</keyword>
<evidence type="ECO:0000313" key="1">
    <source>
        <dbReference type="EMBL" id="PWY96491.1"/>
    </source>
</evidence>